<keyword evidence="2" id="KW-1185">Reference proteome</keyword>
<dbReference type="EMBL" id="JBHRTL010000006">
    <property type="protein sequence ID" value="MFC3155359.1"/>
    <property type="molecule type" value="Genomic_DNA"/>
</dbReference>
<proteinExistence type="predicted"/>
<reference evidence="2" key="1">
    <citation type="journal article" date="2019" name="Int. J. Syst. Evol. Microbiol.">
        <title>The Global Catalogue of Microorganisms (GCM) 10K type strain sequencing project: providing services to taxonomists for standard genome sequencing and annotation.</title>
        <authorList>
            <consortium name="The Broad Institute Genomics Platform"/>
            <consortium name="The Broad Institute Genome Sequencing Center for Infectious Disease"/>
            <person name="Wu L."/>
            <person name="Ma J."/>
        </authorList>
    </citation>
    <scope>NUCLEOTIDE SEQUENCE [LARGE SCALE GENOMIC DNA]</scope>
    <source>
        <strain evidence="2">KCTC 52141</strain>
    </source>
</reference>
<dbReference type="RefSeq" id="WP_382416025.1">
    <property type="nucleotide sequence ID" value="NZ_AP031500.1"/>
</dbReference>
<evidence type="ECO:0000313" key="1">
    <source>
        <dbReference type="EMBL" id="MFC3155359.1"/>
    </source>
</evidence>
<dbReference type="InterPro" id="IPR037257">
    <property type="entry name" value="T2SS_E_N_sf"/>
</dbReference>
<gene>
    <name evidence="1" type="ORF">ACFOEB_09115</name>
</gene>
<sequence length="290" mass="31797">MTTSFFGQYLLLKGIVSRSQLREAIALQVEANQTLAQIALVAGVLSQQQLQKLPLSGCENDTLFSQIVINLGWVSRTALEALHAQQRKVQLTLGEALVKHGYLSDNNLPNLLTDYHYWNLRNLQQFGAEVSASDFASEVDTFSFALTQHMLKVYGLHVKPDCAEHGLPPQGPCWVWQIDLSDNRLNIVVPDTGAGVVRLLQRAELIGSLDLPALSDAHREGLGDIPSPMTPAQFFASLLHLLLADMGGQAIRQIGSDNATTAVSTRSESDCLRCCYSVEGELFDVYFCAP</sequence>
<evidence type="ECO:0000313" key="2">
    <source>
        <dbReference type="Proteomes" id="UP001595548"/>
    </source>
</evidence>
<accession>A0ABV7HND9</accession>
<protein>
    <submittedName>
        <fullName evidence="1">Uncharacterized protein</fullName>
    </submittedName>
</protein>
<organism evidence="1 2">
    <name type="scientific">Gilvimarinus japonicus</name>
    <dbReference type="NCBI Taxonomy" id="1796469"/>
    <lineage>
        <taxon>Bacteria</taxon>
        <taxon>Pseudomonadati</taxon>
        <taxon>Pseudomonadota</taxon>
        <taxon>Gammaproteobacteria</taxon>
        <taxon>Cellvibrionales</taxon>
        <taxon>Cellvibrionaceae</taxon>
        <taxon>Gilvimarinus</taxon>
    </lineage>
</organism>
<name>A0ABV7HND9_9GAMM</name>
<comment type="caution">
    <text evidence="1">The sequence shown here is derived from an EMBL/GenBank/DDBJ whole genome shotgun (WGS) entry which is preliminary data.</text>
</comment>
<dbReference type="Proteomes" id="UP001595548">
    <property type="component" value="Unassembled WGS sequence"/>
</dbReference>
<dbReference type="SUPFAM" id="SSF160246">
    <property type="entry name" value="EspE N-terminal domain-like"/>
    <property type="match status" value="1"/>
</dbReference>